<comment type="caution">
    <text evidence="10">The sequence shown here is derived from an EMBL/GenBank/DDBJ whole genome shotgun (WGS) entry which is preliminary data.</text>
</comment>
<evidence type="ECO:0000256" key="8">
    <source>
        <dbReference type="SAM" id="Phobius"/>
    </source>
</evidence>
<feature type="transmembrane region" description="Helical" evidence="8">
    <location>
        <begin position="15"/>
        <end position="36"/>
    </location>
</feature>
<dbReference type="Gene3D" id="1.20.1740.10">
    <property type="entry name" value="Amino acid/polyamine transporter I"/>
    <property type="match status" value="1"/>
</dbReference>
<keyword evidence="4 8" id="KW-0812">Transmembrane</keyword>
<evidence type="ECO:0000256" key="1">
    <source>
        <dbReference type="ARBA" id="ARBA00004651"/>
    </source>
</evidence>
<feature type="transmembrane region" description="Helical" evidence="8">
    <location>
        <begin position="156"/>
        <end position="178"/>
    </location>
</feature>
<evidence type="ECO:0000256" key="7">
    <source>
        <dbReference type="ARBA" id="ARBA00023136"/>
    </source>
</evidence>
<keyword evidence="6 8" id="KW-1133">Transmembrane helix</keyword>
<keyword evidence="7 8" id="KW-0472">Membrane</keyword>
<evidence type="ECO:0000256" key="4">
    <source>
        <dbReference type="ARBA" id="ARBA00022692"/>
    </source>
</evidence>
<dbReference type="Pfam" id="PF00324">
    <property type="entry name" value="AA_permease"/>
    <property type="match status" value="1"/>
</dbReference>
<reference evidence="10" key="1">
    <citation type="submission" date="2022-10" db="EMBL/GenBank/DDBJ databases">
        <authorList>
            <person name="Botero Cardona J."/>
        </authorList>
    </citation>
    <scope>NUCLEOTIDE SEQUENCE</scope>
    <source>
        <strain evidence="10">R-83534</strain>
    </source>
</reference>
<feature type="transmembrane region" description="Helical" evidence="8">
    <location>
        <begin position="428"/>
        <end position="446"/>
    </location>
</feature>
<keyword evidence="3" id="KW-1003">Cell membrane</keyword>
<evidence type="ECO:0000256" key="3">
    <source>
        <dbReference type="ARBA" id="ARBA00022475"/>
    </source>
</evidence>
<accession>A0ABM9HK36</accession>
<keyword evidence="5" id="KW-0029">Amino-acid transport</keyword>
<feature type="transmembrane region" description="Helical" evidence="8">
    <location>
        <begin position="281"/>
        <end position="299"/>
    </location>
</feature>
<dbReference type="EMBL" id="CAMXCH010000001">
    <property type="protein sequence ID" value="CAI3929699.1"/>
    <property type="molecule type" value="Genomic_DNA"/>
</dbReference>
<sequence length="460" mass="50729">MTDNKLQKGLSKRHVFFIAFGSAIGTGLFYGSAAAIKLAGPSVLFAYCIAGAAVFMVMRALGEMALHEPSAGSFGYYATNFIGPLAGFITGWTYVFEMALVCLTDITAFATYMDFWYQGVSPWIWTLGITLIITAINLAAVKIYGELEFWLSAVKITAIIAMILAGIVILIFGLNYSHHTSAGLHNLWSNGGWMPNGWFGFMACFSVVVFAFGGIEIIGLTAIETKDAERNIPKSINAIPLRILLFYIMTLTMLMSIYPWDKIGLEGSPFVTIFNSIGIKSAANIFNIVVITAAISAINSDMYGASRMMYGLAQEGQTLRKLNYLSKNGTPVSAVLVMFLVLVLGVVLNYFYHDGLFFFIAAMATFATVLVWLMILLSQFCMRMKLPKTEIASLQYPIPFWPIGPILTILFMIFTIVVIGIIPETRVALYIGIIWIIFLVGCFYLAKKINKNKMVNLVSK</sequence>
<evidence type="ECO:0000256" key="6">
    <source>
        <dbReference type="ARBA" id="ARBA00022989"/>
    </source>
</evidence>
<dbReference type="InterPro" id="IPR004840">
    <property type="entry name" value="Amino_acid_permease_CS"/>
</dbReference>
<name>A0ABM9HK36_9PROT</name>
<feature type="transmembrane region" description="Helical" evidence="8">
    <location>
        <begin position="330"/>
        <end position="351"/>
    </location>
</feature>
<protein>
    <submittedName>
        <fullName evidence="10">L-asparagine transporter or related permease (AnsP)</fullName>
    </submittedName>
</protein>
<organism evidence="10 11">
    <name type="scientific">Commensalibacter papalotli</name>
    <name type="common">ex Botero et al. 2024</name>
    <dbReference type="NCBI Taxonomy" id="2972766"/>
    <lineage>
        <taxon>Bacteria</taxon>
        <taxon>Pseudomonadati</taxon>
        <taxon>Pseudomonadota</taxon>
        <taxon>Alphaproteobacteria</taxon>
        <taxon>Acetobacterales</taxon>
        <taxon>Acetobacteraceae</taxon>
    </lineage>
</organism>
<dbReference type="InterPro" id="IPR004841">
    <property type="entry name" value="AA-permease/SLC12A_dom"/>
</dbReference>
<feature type="transmembrane region" description="Helical" evidence="8">
    <location>
        <begin position="244"/>
        <end position="261"/>
    </location>
</feature>
<proteinExistence type="predicted"/>
<feature type="transmembrane region" description="Helical" evidence="8">
    <location>
        <begin position="357"/>
        <end position="377"/>
    </location>
</feature>
<dbReference type="RefSeq" id="WP_282023287.1">
    <property type="nucleotide sequence ID" value="NZ_CAMXCH010000001.1"/>
</dbReference>
<keyword evidence="11" id="KW-1185">Reference proteome</keyword>
<dbReference type="PANTHER" id="PTHR43495">
    <property type="entry name" value="GABA PERMEASE"/>
    <property type="match status" value="1"/>
</dbReference>
<comment type="subcellular location">
    <subcellularLocation>
        <location evidence="1">Cell membrane</location>
        <topology evidence="1">Multi-pass membrane protein</topology>
    </subcellularLocation>
</comment>
<feature type="domain" description="Amino acid permease/ SLC12A" evidence="9">
    <location>
        <begin position="14"/>
        <end position="447"/>
    </location>
</feature>
<feature type="transmembrane region" description="Helical" evidence="8">
    <location>
        <begin position="398"/>
        <end position="422"/>
    </location>
</feature>
<feature type="transmembrane region" description="Helical" evidence="8">
    <location>
        <begin position="74"/>
        <end position="95"/>
    </location>
</feature>
<keyword evidence="2" id="KW-0813">Transport</keyword>
<feature type="transmembrane region" description="Helical" evidence="8">
    <location>
        <begin position="42"/>
        <end position="62"/>
    </location>
</feature>
<evidence type="ECO:0000256" key="2">
    <source>
        <dbReference type="ARBA" id="ARBA00022448"/>
    </source>
</evidence>
<gene>
    <name evidence="10" type="ORF">R83534S58_LOCUS456</name>
</gene>
<evidence type="ECO:0000313" key="11">
    <source>
        <dbReference type="Proteomes" id="UP001154272"/>
    </source>
</evidence>
<evidence type="ECO:0000259" key="9">
    <source>
        <dbReference type="Pfam" id="PF00324"/>
    </source>
</evidence>
<dbReference type="PROSITE" id="PS00218">
    <property type="entry name" value="AMINO_ACID_PERMEASE_1"/>
    <property type="match status" value="1"/>
</dbReference>
<feature type="transmembrane region" description="Helical" evidence="8">
    <location>
        <begin position="198"/>
        <end position="223"/>
    </location>
</feature>
<dbReference type="PIRSF" id="PIRSF006060">
    <property type="entry name" value="AA_transporter"/>
    <property type="match status" value="1"/>
</dbReference>
<evidence type="ECO:0000313" key="10">
    <source>
        <dbReference type="EMBL" id="CAI3929699.1"/>
    </source>
</evidence>
<feature type="transmembrane region" description="Helical" evidence="8">
    <location>
        <begin position="123"/>
        <end position="144"/>
    </location>
</feature>
<dbReference type="Proteomes" id="UP001154272">
    <property type="component" value="Unassembled WGS sequence"/>
</dbReference>
<evidence type="ECO:0000256" key="5">
    <source>
        <dbReference type="ARBA" id="ARBA00022970"/>
    </source>
</evidence>
<dbReference type="PANTHER" id="PTHR43495:SF2">
    <property type="entry name" value="D-SERINE_D-ALANINE_GLYCINE TRANSPORTER"/>
    <property type="match status" value="1"/>
</dbReference>